<organism evidence="3 4">
    <name type="scientific">Extremus antarcticus</name>
    <dbReference type="NCBI Taxonomy" id="702011"/>
    <lineage>
        <taxon>Eukaryota</taxon>
        <taxon>Fungi</taxon>
        <taxon>Dikarya</taxon>
        <taxon>Ascomycota</taxon>
        <taxon>Pezizomycotina</taxon>
        <taxon>Dothideomycetes</taxon>
        <taxon>Dothideomycetidae</taxon>
        <taxon>Mycosphaerellales</taxon>
        <taxon>Extremaceae</taxon>
        <taxon>Extremus</taxon>
    </lineage>
</organism>
<comment type="caution">
    <text evidence="3">The sequence shown here is derived from an EMBL/GenBank/DDBJ whole genome shotgun (WGS) entry which is preliminary data.</text>
</comment>
<keyword evidence="4" id="KW-1185">Reference proteome</keyword>
<evidence type="ECO:0000313" key="3">
    <source>
        <dbReference type="EMBL" id="KAK3051457.1"/>
    </source>
</evidence>
<feature type="transmembrane region" description="Helical" evidence="2">
    <location>
        <begin position="496"/>
        <end position="514"/>
    </location>
</feature>
<feature type="region of interest" description="Disordered" evidence="1">
    <location>
        <begin position="605"/>
        <end position="629"/>
    </location>
</feature>
<dbReference type="EMBL" id="JAWDJX010000026">
    <property type="protein sequence ID" value="KAK3051457.1"/>
    <property type="molecule type" value="Genomic_DNA"/>
</dbReference>
<proteinExistence type="predicted"/>
<keyword evidence="2" id="KW-1133">Transmembrane helix</keyword>
<protein>
    <submittedName>
        <fullName evidence="3">Uncharacterized protein</fullName>
    </submittedName>
</protein>
<sequence length="629" mass="69357">MPRGGPISLLTFRPVELVPVLISEDPLPLPQFSIPSKLITLLATVIGILFSHFRRLTNEAETKTELRNDELTIPRLHVHFEAASGSKVAMGIPVARNKTIWRLVAFYFLAMIIFAFVHSVLSVIFVIEAIISDKGELVPITTIPVSVDIPYMYDGVVVDPCDNDINDPGCTYILALHALSSQPVTYQKYSIAGVTFEPPNGTMGLPYHAMKHFQDEVKSVQFENARRRYCLPVMDPHTIKCEEVKVNATTCESVDGKFVKFKSLNVSSYNKETDKSNYMGTGLYKISSPFPASADNWTATKFRTDTQGKGVMIVQNYLEDPYITLIGAADAWDGGYASMLYRLMYDGKNPDVSDIPDGGTFDFAAACKMTPILEQDNVGSSWREVDFTLDGGVLRANVTDERCPNARAPNGEAVSGFADLNYALEGAAAVLSSTDGYSKSFNEHAPSGAGSNVFANMSRLDAIINQIYHISQTAWTESAYDYPHLFVVRITWTPTTYIGLILALLIALNAWVLAGRWLRATYRFGFGDEGWNLLKPIDLMAYSLAASQDLIHSLNTSEHRRMDMRGTTKTVLRDYPMDLISLMAGAAAQRTGSDSAASTPVREYYEKGGEPVGPGVSVRERDSDLEKGK</sequence>
<evidence type="ECO:0000256" key="2">
    <source>
        <dbReference type="SAM" id="Phobius"/>
    </source>
</evidence>
<reference evidence="3" key="1">
    <citation type="submission" date="2023-04" db="EMBL/GenBank/DDBJ databases">
        <title>Black Yeasts Isolated from many extreme environments.</title>
        <authorList>
            <person name="Coleine C."/>
            <person name="Stajich J.E."/>
            <person name="Selbmann L."/>
        </authorList>
    </citation>
    <scope>NUCLEOTIDE SEQUENCE</scope>
    <source>
        <strain evidence="3">CCFEE 5312</strain>
    </source>
</reference>
<dbReference type="AlphaFoldDB" id="A0AAJ0DCV0"/>
<keyword evidence="2" id="KW-0472">Membrane</keyword>
<accession>A0AAJ0DCV0</accession>
<keyword evidence="2" id="KW-0812">Transmembrane</keyword>
<feature type="transmembrane region" description="Helical" evidence="2">
    <location>
        <begin position="34"/>
        <end position="53"/>
    </location>
</feature>
<dbReference type="Proteomes" id="UP001271007">
    <property type="component" value="Unassembled WGS sequence"/>
</dbReference>
<evidence type="ECO:0000313" key="4">
    <source>
        <dbReference type="Proteomes" id="UP001271007"/>
    </source>
</evidence>
<feature type="compositionally biased region" description="Basic and acidic residues" evidence="1">
    <location>
        <begin position="618"/>
        <end position="629"/>
    </location>
</feature>
<evidence type="ECO:0000256" key="1">
    <source>
        <dbReference type="SAM" id="MobiDB-lite"/>
    </source>
</evidence>
<feature type="transmembrane region" description="Helical" evidence="2">
    <location>
        <begin position="104"/>
        <end position="127"/>
    </location>
</feature>
<name>A0AAJ0DCV0_9PEZI</name>
<gene>
    <name evidence="3" type="ORF">LTR09_007480</name>
</gene>